<protein>
    <recommendedName>
        <fullName evidence="2">CRAL-TRIO domain-containing protein</fullName>
    </recommendedName>
</protein>
<reference evidence="1" key="1">
    <citation type="journal article" date="2020" name="Nature">
        <title>Giant virus diversity and host interactions through global metagenomics.</title>
        <authorList>
            <person name="Schulz F."/>
            <person name="Roux S."/>
            <person name="Paez-Espino D."/>
            <person name="Jungbluth S."/>
            <person name="Walsh D.A."/>
            <person name="Denef V.J."/>
            <person name="McMahon K.D."/>
            <person name="Konstantinidis K.T."/>
            <person name="Eloe-Fadrosh E.A."/>
            <person name="Kyrpides N.C."/>
            <person name="Woyke T."/>
        </authorList>
    </citation>
    <scope>NUCLEOTIDE SEQUENCE</scope>
    <source>
        <strain evidence="1">GVMAG-M-3300009159-65</strain>
    </source>
</reference>
<accession>A0A6C0ETL7</accession>
<organism evidence="1">
    <name type="scientific">viral metagenome</name>
    <dbReference type="NCBI Taxonomy" id="1070528"/>
    <lineage>
        <taxon>unclassified sequences</taxon>
        <taxon>metagenomes</taxon>
        <taxon>organismal metagenomes</taxon>
    </lineage>
</organism>
<sequence>MSVEKYVEFTQVANKGYRILLFNVKFPHPTPLQWAFTMNELKEHLECFKELKCRFAFIFEAKNIGIISTSYVLEFIQNLVSYEVTLESNLIASSVIYEGGIINTLFELIKVFYKTKKPIEFVKNMKLAIDFIDNNL</sequence>
<evidence type="ECO:0008006" key="2">
    <source>
        <dbReference type="Google" id="ProtNLM"/>
    </source>
</evidence>
<name>A0A6C0ETL7_9ZZZZ</name>
<proteinExistence type="predicted"/>
<dbReference type="AlphaFoldDB" id="A0A6C0ETL7"/>
<evidence type="ECO:0000313" key="1">
    <source>
        <dbReference type="EMBL" id="QHT32338.1"/>
    </source>
</evidence>
<dbReference type="EMBL" id="MN738935">
    <property type="protein sequence ID" value="QHT32338.1"/>
    <property type="molecule type" value="Genomic_DNA"/>
</dbReference>